<comment type="caution">
    <text evidence="1">The sequence shown here is derived from an EMBL/GenBank/DDBJ whole genome shotgun (WGS) entry which is preliminary data.</text>
</comment>
<evidence type="ECO:0000313" key="2">
    <source>
        <dbReference type="Proteomes" id="UP000003178"/>
    </source>
</evidence>
<proteinExistence type="predicted"/>
<organism evidence="1 2">
    <name type="scientific">Peptacetobacter hiranonis (strain DSM 13275 / JCM 10541 / KCTC 15199 / TO-931)</name>
    <name type="common">Clostridium hiranonis</name>
    <dbReference type="NCBI Taxonomy" id="500633"/>
    <lineage>
        <taxon>Bacteria</taxon>
        <taxon>Bacillati</taxon>
        <taxon>Bacillota</taxon>
        <taxon>Clostridia</taxon>
        <taxon>Peptostreptococcales</taxon>
        <taxon>Peptostreptococcaceae</taxon>
        <taxon>Peptacetobacter</taxon>
    </lineage>
</organism>
<accession>B6FWU5</accession>
<gene>
    <name evidence="1" type="ORF">CLOHIR_00344</name>
</gene>
<dbReference type="HOGENOM" id="CLU_2971323_0_0_9"/>
<reference evidence="1 2" key="1">
    <citation type="submission" date="2008-09" db="EMBL/GenBank/DDBJ databases">
        <authorList>
            <person name="Fulton L."/>
            <person name="Clifton S."/>
            <person name="Fulton B."/>
            <person name="Xu J."/>
            <person name="Minx P."/>
            <person name="Pepin K.H."/>
            <person name="Johnson M."/>
            <person name="Thiruvilangam P."/>
            <person name="Bhonagiri V."/>
            <person name="Nash W.E."/>
            <person name="Mardis E.R."/>
            <person name="Wilson R.K."/>
        </authorList>
    </citation>
    <scope>NUCLEOTIDE SEQUENCE [LARGE SCALE GENOMIC DNA]</scope>
    <source>
        <strain evidence="1 2">DSM 13275</strain>
    </source>
</reference>
<name>B6FWU5_PEPHT</name>
<reference evidence="1 2" key="2">
    <citation type="submission" date="2008-10" db="EMBL/GenBank/DDBJ databases">
        <title>Draft genome sequence of Clostridium hiranonis (DSM 13275).</title>
        <authorList>
            <person name="Sudarsanam P."/>
            <person name="Ley R."/>
            <person name="Guruge J."/>
            <person name="Turnbaugh P.J."/>
            <person name="Mahowald M."/>
            <person name="Liep D."/>
            <person name="Gordon J."/>
        </authorList>
    </citation>
    <scope>NUCLEOTIDE SEQUENCE [LARGE SCALE GENOMIC DNA]</scope>
    <source>
        <strain evidence="1 2">DSM 13275</strain>
    </source>
</reference>
<dbReference type="STRING" id="500633.CLOHIR_00344"/>
<protein>
    <submittedName>
        <fullName evidence="1">Uncharacterized protein</fullName>
    </submittedName>
</protein>
<dbReference type="Proteomes" id="UP000003178">
    <property type="component" value="Unassembled WGS sequence"/>
</dbReference>
<dbReference type="EMBL" id="ABWP01000011">
    <property type="protein sequence ID" value="EEA86006.1"/>
    <property type="molecule type" value="Genomic_DNA"/>
</dbReference>
<keyword evidence="2" id="KW-1185">Reference proteome</keyword>
<evidence type="ECO:0000313" key="1">
    <source>
        <dbReference type="EMBL" id="EEA86006.1"/>
    </source>
</evidence>
<sequence>MGKERIFKMKEKELTVKVKLEIDDKEFQEKVDYINTLLRRIQHAVEEIPKLIKITQQD</sequence>
<dbReference type="AlphaFoldDB" id="B6FWU5"/>